<dbReference type="PANTHER" id="PTHR21011:SF1">
    <property type="entry name" value="SMALL RIBOSOMAL SUBUNIT PROTEIN BS6M"/>
    <property type="match status" value="1"/>
</dbReference>
<dbReference type="Pfam" id="PF01250">
    <property type="entry name" value="Ribosomal_S6"/>
    <property type="match status" value="1"/>
</dbReference>
<dbReference type="GO" id="GO:0070181">
    <property type="term" value="F:small ribosomal subunit rRNA binding"/>
    <property type="evidence" value="ECO:0007669"/>
    <property type="project" value="TreeGrafter"/>
</dbReference>
<dbReference type="CDD" id="cd15465">
    <property type="entry name" value="bS6_mito"/>
    <property type="match status" value="1"/>
</dbReference>
<keyword evidence="9" id="KW-1185">Reference proteome</keyword>
<name>A0A6A7C6R4_9PEZI</name>
<dbReference type="AlphaFoldDB" id="A0A6A7C6R4"/>
<dbReference type="EMBL" id="MU005962">
    <property type="protein sequence ID" value="KAF2863164.1"/>
    <property type="molecule type" value="Genomic_DNA"/>
</dbReference>
<proteinExistence type="inferred from homology"/>
<evidence type="ECO:0000313" key="9">
    <source>
        <dbReference type="Proteomes" id="UP000799421"/>
    </source>
</evidence>
<sequence>MLYELIGVVRPGRGVKEIKEITKTAGSIVLEGGGVVRGISNWGTFLLPKPARKPGAIYDQGHYFILRFDSSAQTQHSVRRTLGLDPRMIRYSIVKLGSTLAQIKDVKGVAEWPVVMQERRRGF</sequence>
<dbReference type="InterPro" id="IPR014717">
    <property type="entry name" value="Transl_elong_EF1B/ribsomal_bS6"/>
</dbReference>
<dbReference type="InterPro" id="IPR000529">
    <property type="entry name" value="Ribosomal_bS6"/>
</dbReference>
<comment type="similarity">
    <text evidence="2">Belongs to the bacterial ribosomal protein bS6 family.</text>
</comment>
<evidence type="ECO:0000256" key="6">
    <source>
        <dbReference type="ARBA" id="ARBA00035170"/>
    </source>
</evidence>
<evidence type="ECO:0000256" key="2">
    <source>
        <dbReference type="ARBA" id="ARBA00009512"/>
    </source>
</evidence>
<dbReference type="Proteomes" id="UP000799421">
    <property type="component" value="Unassembled WGS sequence"/>
</dbReference>
<dbReference type="OrthoDB" id="10259681at2759"/>
<evidence type="ECO:0000256" key="5">
    <source>
        <dbReference type="ARBA" id="ARBA00023274"/>
    </source>
</evidence>
<evidence type="ECO:0000256" key="1">
    <source>
        <dbReference type="ARBA" id="ARBA00004173"/>
    </source>
</evidence>
<protein>
    <recommendedName>
        <fullName evidence="6">Small ribosomal subunit protein bS6m</fullName>
    </recommendedName>
</protein>
<evidence type="ECO:0000256" key="7">
    <source>
        <dbReference type="ARBA" id="ARBA00037226"/>
    </source>
</evidence>
<dbReference type="InterPro" id="IPR035980">
    <property type="entry name" value="Ribosomal_bS6_sf"/>
</dbReference>
<dbReference type="SUPFAM" id="SSF54995">
    <property type="entry name" value="Ribosomal protein S6"/>
    <property type="match status" value="1"/>
</dbReference>
<keyword evidence="5" id="KW-0687">Ribonucleoprotein</keyword>
<dbReference type="GO" id="GO:0003735">
    <property type="term" value="F:structural constituent of ribosome"/>
    <property type="evidence" value="ECO:0007669"/>
    <property type="project" value="InterPro"/>
</dbReference>
<dbReference type="NCBIfam" id="TIGR00166">
    <property type="entry name" value="S6"/>
    <property type="match status" value="1"/>
</dbReference>
<organism evidence="8 9">
    <name type="scientific">Piedraia hortae CBS 480.64</name>
    <dbReference type="NCBI Taxonomy" id="1314780"/>
    <lineage>
        <taxon>Eukaryota</taxon>
        <taxon>Fungi</taxon>
        <taxon>Dikarya</taxon>
        <taxon>Ascomycota</taxon>
        <taxon>Pezizomycotina</taxon>
        <taxon>Dothideomycetes</taxon>
        <taxon>Dothideomycetidae</taxon>
        <taxon>Capnodiales</taxon>
        <taxon>Piedraiaceae</taxon>
        <taxon>Piedraia</taxon>
    </lineage>
</organism>
<dbReference type="Gene3D" id="3.30.70.60">
    <property type="match status" value="1"/>
</dbReference>
<keyword evidence="3" id="KW-0689">Ribosomal protein</keyword>
<accession>A0A6A7C6R4</accession>
<comment type="function">
    <text evidence="7">Component of the mitochondrial ribosome (mitoribosome), a dedicated translation machinery responsible for the synthesis of mitochondrial genome-encoded proteins, including at least some of the essential transmembrane subunits of the mitochondrial respiratory chain. The mitoribosomes are attached to the mitochondrial inner membrane and translation products are cotranslationally integrated into the membrane.</text>
</comment>
<evidence type="ECO:0000313" key="8">
    <source>
        <dbReference type="EMBL" id="KAF2863164.1"/>
    </source>
</evidence>
<gene>
    <name evidence="8" type="ORF">K470DRAFT_241902</name>
</gene>
<evidence type="ECO:0000256" key="4">
    <source>
        <dbReference type="ARBA" id="ARBA00023128"/>
    </source>
</evidence>
<reference evidence="8" key="1">
    <citation type="journal article" date="2020" name="Stud. Mycol.">
        <title>101 Dothideomycetes genomes: a test case for predicting lifestyles and emergence of pathogens.</title>
        <authorList>
            <person name="Haridas S."/>
            <person name="Albert R."/>
            <person name="Binder M."/>
            <person name="Bloem J."/>
            <person name="Labutti K."/>
            <person name="Salamov A."/>
            <person name="Andreopoulos B."/>
            <person name="Baker S."/>
            <person name="Barry K."/>
            <person name="Bills G."/>
            <person name="Bluhm B."/>
            <person name="Cannon C."/>
            <person name="Castanera R."/>
            <person name="Culley D."/>
            <person name="Daum C."/>
            <person name="Ezra D."/>
            <person name="Gonzalez J."/>
            <person name="Henrissat B."/>
            <person name="Kuo A."/>
            <person name="Liang C."/>
            <person name="Lipzen A."/>
            <person name="Lutzoni F."/>
            <person name="Magnuson J."/>
            <person name="Mondo S."/>
            <person name="Nolan M."/>
            <person name="Ohm R."/>
            <person name="Pangilinan J."/>
            <person name="Park H.-J."/>
            <person name="Ramirez L."/>
            <person name="Alfaro M."/>
            <person name="Sun H."/>
            <person name="Tritt A."/>
            <person name="Yoshinaga Y."/>
            <person name="Zwiers L.-H."/>
            <person name="Turgeon B."/>
            <person name="Goodwin S."/>
            <person name="Spatafora J."/>
            <person name="Crous P."/>
            <person name="Grigoriev I."/>
        </authorList>
    </citation>
    <scope>NUCLEOTIDE SEQUENCE</scope>
    <source>
        <strain evidence="8">CBS 480.64</strain>
    </source>
</reference>
<dbReference type="PANTHER" id="PTHR21011">
    <property type="entry name" value="MITOCHONDRIAL 28S RIBOSOMAL PROTEIN S6"/>
    <property type="match status" value="1"/>
</dbReference>
<dbReference type="GO" id="GO:0005763">
    <property type="term" value="C:mitochondrial small ribosomal subunit"/>
    <property type="evidence" value="ECO:0007669"/>
    <property type="project" value="TreeGrafter"/>
</dbReference>
<keyword evidence="4" id="KW-0496">Mitochondrion</keyword>
<evidence type="ECO:0000256" key="3">
    <source>
        <dbReference type="ARBA" id="ARBA00022980"/>
    </source>
</evidence>
<dbReference type="GO" id="GO:0006412">
    <property type="term" value="P:translation"/>
    <property type="evidence" value="ECO:0007669"/>
    <property type="project" value="InterPro"/>
</dbReference>
<comment type="subcellular location">
    <subcellularLocation>
        <location evidence="1">Mitochondrion</location>
    </subcellularLocation>
</comment>
<dbReference type="FunFam" id="3.30.70.60:FF:000007">
    <property type="entry name" value="37S ribosomal protein Mrp17"/>
    <property type="match status" value="1"/>
</dbReference>